<dbReference type="GeneID" id="25734699"/>
<dbReference type="SMART" id="SM00327">
    <property type="entry name" value="VWA"/>
    <property type="match status" value="1"/>
</dbReference>
<dbReference type="PANTHER" id="PTHR10579">
    <property type="entry name" value="CALCIUM-ACTIVATED CHLORIDE CHANNEL REGULATOR"/>
    <property type="match status" value="1"/>
</dbReference>
<proteinExistence type="predicted"/>
<evidence type="ECO:0000313" key="3">
    <source>
        <dbReference type="Proteomes" id="UP000054498"/>
    </source>
</evidence>
<dbReference type="EMBL" id="KK100410">
    <property type="protein sequence ID" value="KIZ06136.1"/>
    <property type="molecule type" value="Genomic_DNA"/>
</dbReference>
<dbReference type="RefSeq" id="XP_013905155.1">
    <property type="nucleotide sequence ID" value="XM_014049701.1"/>
</dbReference>
<evidence type="ECO:0000259" key="1">
    <source>
        <dbReference type="PROSITE" id="PS50234"/>
    </source>
</evidence>
<dbReference type="Gene3D" id="3.40.50.410">
    <property type="entry name" value="von Willebrand factor, type A domain"/>
    <property type="match status" value="1"/>
</dbReference>
<sequence length="594" mass="63180">MAAMGPAPLSRVAAFAAPSALAGASSMGAASGIGFKTGGAQDVSNFRENIKSGKLPIPTDVTYEGLVKDYYFDTRSSDDPKCADLFCPTYSLALAPDPVVAAASKGAAKAAAQPNEVFLAVGLDSGLTNFTRPKLNLVIVLDVSGSMDSSFDEYYYDRFSNGKKRLSEADKSKSKLDVAKEVLQGMLDKLRPDDSVAITLFSSNAATPKKMGKWGSADKEAVQAGVGALKTVSSTNFQAGLDQAVTNMRSYTDCFGGDPSTTENRIIVLTDAQPNEGDITDEGLLARMKANAGDGFYMTMVGIGLDFNTKLVESILKVKGANYYSVHTPGEFKQRLADEFDSMVAPLVFDLSLAVDSSSLAPTKDGSQQGGWKIVNVYGSPDAAGGKPSDGNILKVLTLFPTPKTEEGIKGGVVLLRVQPPPGTTIATAPPLKLSAQYTDRSGKKFTTARTVQVPAAAKSGAAYFQSSGVRKAVALARLSDALQLWLVEENAKQAPASKVTFADRCDIIFNYAGLWTPPPIWPGRVPRIRIGCPLVPFALGRWERQSRGLAVGRDARDALQPVLQFVKSEQAAVKDSTMKQEVDLLQKLVDLKS</sequence>
<protein>
    <recommendedName>
        <fullName evidence="1">VWFA domain-containing protein</fullName>
    </recommendedName>
</protein>
<dbReference type="AlphaFoldDB" id="A0A0D2NNV5"/>
<dbReference type="OrthoDB" id="687730at2759"/>
<organism evidence="2 3">
    <name type="scientific">Monoraphidium neglectum</name>
    <dbReference type="NCBI Taxonomy" id="145388"/>
    <lineage>
        <taxon>Eukaryota</taxon>
        <taxon>Viridiplantae</taxon>
        <taxon>Chlorophyta</taxon>
        <taxon>core chlorophytes</taxon>
        <taxon>Chlorophyceae</taxon>
        <taxon>CS clade</taxon>
        <taxon>Sphaeropleales</taxon>
        <taxon>Selenastraceae</taxon>
        <taxon>Monoraphidium</taxon>
    </lineage>
</organism>
<dbReference type="PANTHER" id="PTHR10579:SF43">
    <property type="entry name" value="ZINC FINGER (C3HC4-TYPE RING FINGER) FAMILY PROTEIN"/>
    <property type="match status" value="1"/>
</dbReference>
<dbReference type="InterPro" id="IPR051266">
    <property type="entry name" value="CLCR"/>
</dbReference>
<keyword evidence="3" id="KW-1185">Reference proteome</keyword>
<dbReference type="InterPro" id="IPR036465">
    <property type="entry name" value="vWFA_dom_sf"/>
</dbReference>
<evidence type="ECO:0000313" key="2">
    <source>
        <dbReference type="EMBL" id="KIZ06136.1"/>
    </source>
</evidence>
<name>A0A0D2NNV5_9CHLO</name>
<dbReference type="SUPFAM" id="SSF53300">
    <property type="entry name" value="vWA-like"/>
    <property type="match status" value="1"/>
</dbReference>
<feature type="domain" description="VWFA" evidence="1">
    <location>
        <begin position="136"/>
        <end position="343"/>
    </location>
</feature>
<dbReference type="Proteomes" id="UP000054498">
    <property type="component" value="Unassembled WGS sequence"/>
</dbReference>
<dbReference type="PROSITE" id="PS50234">
    <property type="entry name" value="VWFA"/>
    <property type="match status" value="1"/>
</dbReference>
<accession>A0A0D2NNV5</accession>
<dbReference type="KEGG" id="mng:MNEG_1821"/>
<dbReference type="Pfam" id="PF13519">
    <property type="entry name" value="VWA_2"/>
    <property type="match status" value="1"/>
</dbReference>
<reference evidence="2 3" key="1">
    <citation type="journal article" date="2013" name="BMC Genomics">
        <title>Reconstruction of the lipid metabolism for the microalga Monoraphidium neglectum from its genome sequence reveals characteristics suitable for biofuel production.</title>
        <authorList>
            <person name="Bogen C."/>
            <person name="Al-Dilaimi A."/>
            <person name="Albersmeier A."/>
            <person name="Wichmann J."/>
            <person name="Grundmann M."/>
            <person name="Rupp O."/>
            <person name="Lauersen K.J."/>
            <person name="Blifernez-Klassen O."/>
            <person name="Kalinowski J."/>
            <person name="Goesmann A."/>
            <person name="Mussgnug J.H."/>
            <person name="Kruse O."/>
        </authorList>
    </citation>
    <scope>NUCLEOTIDE SEQUENCE [LARGE SCALE GENOMIC DNA]</scope>
    <source>
        <strain evidence="2 3">SAG 48.87</strain>
    </source>
</reference>
<gene>
    <name evidence="2" type="ORF">MNEG_1821</name>
</gene>
<dbReference type="InterPro" id="IPR002035">
    <property type="entry name" value="VWF_A"/>
</dbReference>